<evidence type="ECO:0000259" key="8">
    <source>
        <dbReference type="Pfam" id="PF01478"/>
    </source>
</evidence>
<feature type="transmembrane region" description="Helical" evidence="7">
    <location>
        <begin position="97"/>
        <end position="116"/>
    </location>
</feature>
<evidence type="ECO:0000313" key="10">
    <source>
        <dbReference type="EMBL" id="MBC1397550.1"/>
    </source>
</evidence>
<proteinExistence type="inferred from homology"/>
<feature type="transmembrane region" description="Helical" evidence="7">
    <location>
        <begin position="123"/>
        <end position="139"/>
    </location>
</feature>
<reference evidence="10 11" key="1">
    <citation type="submission" date="2020-03" db="EMBL/GenBank/DDBJ databases">
        <title>Soil Listeria distribution.</title>
        <authorList>
            <person name="Liao J."/>
            <person name="Wiedmann M."/>
        </authorList>
    </citation>
    <scope>NUCLEOTIDE SEQUENCE [LARGE SCALE GENOMIC DNA]</scope>
    <source>
        <strain evidence="10 11">FSL L7-1645</strain>
    </source>
</reference>
<evidence type="ECO:0000256" key="4">
    <source>
        <dbReference type="ARBA" id="ARBA00022692"/>
    </source>
</evidence>
<gene>
    <name evidence="10" type="ORF">HB844_01490</name>
</gene>
<dbReference type="GO" id="GO:0004190">
    <property type="term" value="F:aspartic-type endopeptidase activity"/>
    <property type="evidence" value="ECO:0007669"/>
    <property type="project" value="InterPro"/>
</dbReference>
<evidence type="ECO:0000256" key="2">
    <source>
        <dbReference type="ARBA" id="ARBA00005801"/>
    </source>
</evidence>
<feature type="domain" description="Prepilin peptidase A24 N-terminal" evidence="9">
    <location>
        <begin position="9"/>
        <end position="88"/>
    </location>
</feature>
<evidence type="ECO:0000313" key="11">
    <source>
        <dbReference type="Proteomes" id="UP000571128"/>
    </source>
</evidence>
<dbReference type="Gene3D" id="1.20.120.1220">
    <property type="match status" value="1"/>
</dbReference>
<dbReference type="PANTHER" id="PTHR30487">
    <property type="entry name" value="TYPE 4 PREPILIN-LIKE PROTEINS LEADER PEPTIDE-PROCESSING ENZYME"/>
    <property type="match status" value="1"/>
</dbReference>
<dbReference type="PANTHER" id="PTHR30487:SF0">
    <property type="entry name" value="PREPILIN LEADER PEPTIDASE_N-METHYLTRANSFERASE-RELATED"/>
    <property type="match status" value="1"/>
</dbReference>
<dbReference type="InterPro" id="IPR010627">
    <property type="entry name" value="Prepilin_pept_A24_N"/>
</dbReference>
<comment type="caution">
    <text evidence="10">The sequence shown here is derived from an EMBL/GenBank/DDBJ whole genome shotgun (WGS) entry which is preliminary data.</text>
</comment>
<evidence type="ECO:0000256" key="7">
    <source>
        <dbReference type="SAM" id="Phobius"/>
    </source>
</evidence>
<dbReference type="InterPro" id="IPR050882">
    <property type="entry name" value="Prepilin_peptidase/N-MTase"/>
</dbReference>
<dbReference type="InterPro" id="IPR000045">
    <property type="entry name" value="Prepilin_IV_endopep_pep"/>
</dbReference>
<feature type="transmembrane region" description="Helical" evidence="7">
    <location>
        <begin position="71"/>
        <end position="91"/>
    </location>
</feature>
<feature type="domain" description="Prepilin type IV endopeptidase peptidase" evidence="8">
    <location>
        <begin position="102"/>
        <end position="200"/>
    </location>
</feature>
<keyword evidence="5 7" id="KW-1133">Transmembrane helix</keyword>
<keyword evidence="6 7" id="KW-0472">Membrane</keyword>
<dbReference type="GO" id="GO:0005886">
    <property type="term" value="C:plasma membrane"/>
    <property type="evidence" value="ECO:0007669"/>
    <property type="project" value="UniProtKB-SubCell"/>
</dbReference>
<evidence type="ECO:0000259" key="9">
    <source>
        <dbReference type="Pfam" id="PF06750"/>
    </source>
</evidence>
<evidence type="ECO:0000256" key="6">
    <source>
        <dbReference type="ARBA" id="ARBA00023136"/>
    </source>
</evidence>
<comment type="similarity">
    <text evidence="2">Belongs to the peptidase A24 family.</text>
</comment>
<dbReference type="Proteomes" id="UP000571128">
    <property type="component" value="Unassembled WGS sequence"/>
</dbReference>
<evidence type="ECO:0000256" key="1">
    <source>
        <dbReference type="ARBA" id="ARBA00004651"/>
    </source>
</evidence>
<sequence length="239" mass="28354">MTYVYIFVYSSIIGSFLHVFAQNFPQQKSFLFRRSHCDHCEKPLFYHQMIPIFSYLIQKGRTKCCEKKLSPLYIIQEICLPFLILLFYGLFKFEFMTSIHFIIFLFLYFFVLTDLYFLHVPNLMILLFFFIVCLYRFFYYSMTLIFIQFIVSLFVYSLFYFFVRKGFGLGDIKILIILGTALGFVNSYKIFFISLVLALLAIGSAVLLQKFSRAKMIPFVPFLFLGYICYLFLEAGVVL</sequence>
<evidence type="ECO:0000256" key="5">
    <source>
        <dbReference type="ARBA" id="ARBA00022989"/>
    </source>
</evidence>
<evidence type="ECO:0000256" key="3">
    <source>
        <dbReference type="ARBA" id="ARBA00022475"/>
    </source>
</evidence>
<organism evidence="10 11">
    <name type="scientific">Listeria fleischmannii</name>
    <dbReference type="NCBI Taxonomy" id="1069827"/>
    <lineage>
        <taxon>Bacteria</taxon>
        <taxon>Bacillati</taxon>
        <taxon>Bacillota</taxon>
        <taxon>Bacilli</taxon>
        <taxon>Bacillales</taxon>
        <taxon>Listeriaceae</taxon>
        <taxon>Listeria</taxon>
    </lineage>
</organism>
<keyword evidence="4 7" id="KW-0812">Transmembrane</keyword>
<comment type="subcellular location">
    <subcellularLocation>
        <location evidence="1">Cell membrane</location>
        <topology evidence="1">Multi-pass membrane protein</topology>
    </subcellularLocation>
</comment>
<feature type="transmembrane region" description="Helical" evidence="7">
    <location>
        <begin position="216"/>
        <end position="233"/>
    </location>
</feature>
<dbReference type="Pfam" id="PF01478">
    <property type="entry name" value="Peptidase_A24"/>
    <property type="match status" value="1"/>
</dbReference>
<keyword evidence="3" id="KW-1003">Cell membrane</keyword>
<dbReference type="RefSeq" id="WP_007543359.1">
    <property type="nucleotide sequence ID" value="NZ_JAARPY010000001.1"/>
</dbReference>
<feature type="transmembrane region" description="Helical" evidence="7">
    <location>
        <begin position="145"/>
        <end position="163"/>
    </location>
</feature>
<dbReference type="AlphaFoldDB" id="A0A841YBB3"/>
<feature type="transmembrane region" description="Helical" evidence="7">
    <location>
        <begin position="6"/>
        <end position="24"/>
    </location>
</feature>
<dbReference type="Pfam" id="PF06750">
    <property type="entry name" value="A24_N_bact"/>
    <property type="match status" value="1"/>
</dbReference>
<name>A0A841YBB3_9LIST</name>
<dbReference type="GO" id="GO:0006465">
    <property type="term" value="P:signal peptide processing"/>
    <property type="evidence" value="ECO:0007669"/>
    <property type="project" value="TreeGrafter"/>
</dbReference>
<dbReference type="EMBL" id="JAARPY010000001">
    <property type="protein sequence ID" value="MBC1397550.1"/>
    <property type="molecule type" value="Genomic_DNA"/>
</dbReference>
<protein>
    <submittedName>
        <fullName evidence="10">Prepilin peptidase</fullName>
    </submittedName>
</protein>
<feature type="transmembrane region" description="Helical" evidence="7">
    <location>
        <begin position="191"/>
        <end position="209"/>
    </location>
</feature>
<accession>A0A841YBB3</accession>